<evidence type="ECO:0000256" key="4">
    <source>
        <dbReference type="ARBA" id="ARBA00022695"/>
    </source>
</evidence>
<comment type="catalytic activity">
    <reaction evidence="7">
        <text>DNA(n) + a 2'-deoxyribonucleoside 5'-triphosphate = DNA(n+1) + diphosphate</text>
        <dbReference type="Rhea" id="RHEA:22508"/>
        <dbReference type="Rhea" id="RHEA-COMP:17339"/>
        <dbReference type="Rhea" id="RHEA-COMP:17340"/>
        <dbReference type="ChEBI" id="CHEBI:33019"/>
        <dbReference type="ChEBI" id="CHEBI:61560"/>
        <dbReference type="ChEBI" id="CHEBI:173112"/>
        <dbReference type="EC" id="2.7.7.7"/>
    </reaction>
</comment>
<evidence type="ECO:0000256" key="6">
    <source>
        <dbReference type="ARBA" id="ARBA00023125"/>
    </source>
</evidence>
<dbReference type="PANTHER" id="PTHR10322:SF23">
    <property type="entry name" value="DNA POLYMERASE DELTA CATALYTIC SUBUNIT"/>
    <property type="match status" value="1"/>
</dbReference>
<evidence type="ECO:0000256" key="1">
    <source>
        <dbReference type="ARBA" id="ARBA00005755"/>
    </source>
</evidence>
<evidence type="ECO:0000256" key="8">
    <source>
        <dbReference type="SAM" id="MobiDB-lite"/>
    </source>
</evidence>
<dbReference type="EMBL" id="LGRX02033150">
    <property type="protein sequence ID" value="KAK3242593.1"/>
    <property type="molecule type" value="Genomic_DNA"/>
</dbReference>
<dbReference type="Proteomes" id="UP001190700">
    <property type="component" value="Unassembled WGS sequence"/>
</dbReference>
<dbReference type="EC" id="2.7.7.7" evidence="2"/>
<feature type="compositionally biased region" description="Basic and acidic residues" evidence="8">
    <location>
        <begin position="387"/>
        <end position="396"/>
    </location>
</feature>
<evidence type="ECO:0000313" key="10">
    <source>
        <dbReference type="EMBL" id="KAK3242593.1"/>
    </source>
</evidence>
<dbReference type="Gene3D" id="3.90.1600.10">
    <property type="entry name" value="Palm domain of DNA polymerase"/>
    <property type="match status" value="1"/>
</dbReference>
<keyword evidence="3" id="KW-0808">Transferase</keyword>
<comment type="similarity">
    <text evidence="1">Belongs to the DNA polymerase type-B family.</text>
</comment>
<dbReference type="Pfam" id="PF00136">
    <property type="entry name" value="DNA_pol_B"/>
    <property type="match status" value="1"/>
</dbReference>
<evidence type="ECO:0000256" key="7">
    <source>
        <dbReference type="ARBA" id="ARBA00049244"/>
    </source>
</evidence>
<keyword evidence="6" id="KW-0238">DNA-binding</keyword>
<evidence type="ECO:0000256" key="5">
    <source>
        <dbReference type="ARBA" id="ARBA00022932"/>
    </source>
</evidence>
<dbReference type="GO" id="GO:0003677">
    <property type="term" value="F:DNA binding"/>
    <property type="evidence" value="ECO:0007669"/>
    <property type="project" value="UniProtKB-KW"/>
</dbReference>
<keyword evidence="5" id="KW-0239">DNA-directed DNA polymerase</keyword>
<dbReference type="InterPro" id="IPR050240">
    <property type="entry name" value="DNA_pol_type-B"/>
</dbReference>
<evidence type="ECO:0000256" key="3">
    <source>
        <dbReference type="ARBA" id="ARBA00022679"/>
    </source>
</evidence>
<gene>
    <name evidence="10" type="ORF">CYMTET_47752</name>
</gene>
<reference evidence="10 11" key="1">
    <citation type="journal article" date="2015" name="Genome Biol. Evol.">
        <title>Comparative Genomics of a Bacterivorous Green Alga Reveals Evolutionary Causalities and Consequences of Phago-Mixotrophic Mode of Nutrition.</title>
        <authorList>
            <person name="Burns J.A."/>
            <person name="Paasch A."/>
            <person name="Narechania A."/>
            <person name="Kim E."/>
        </authorList>
    </citation>
    <scope>NUCLEOTIDE SEQUENCE [LARGE SCALE GENOMIC DNA]</scope>
    <source>
        <strain evidence="10 11">PLY_AMNH</strain>
    </source>
</reference>
<evidence type="ECO:0000259" key="9">
    <source>
        <dbReference type="Pfam" id="PF00136"/>
    </source>
</evidence>
<dbReference type="InterPro" id="IPR043502">
    <property type="entry name" value="DNA/RNA_pol_sf"/>
</dbReference>
<dbReference type="GO" id="GO:0003887">
    <property type="term" value="F:DNA-directed DNA polymerase activity"/>
    <property type="evidence" value="ECO:0007669"/>
    <property type="project" value="UniProtKB-KW"/>
</dbReference>
<dbReference type="PRINTS" id="PR00106">
    <property type="entry name" value="DNAPOLB"/>
</dbReference>
<feature type="region of interest" description="Disordered" evidence="8">
    <location>
        <begin position="370"/>
        <end position="422"/>
    </location>
</feature>
<dbReference type="InterPro" id="IPR006134">
    <property type="entry name" value="DNA-dir_DNA_pol_B_multi_dom"/>
</dbReference>
<protein>
    <recommendedName>
        <fullName evidence="2">DNA-directed DNA polymerase</fullName>
        <ecNumber evidence="2">2.7.7.7</ecNumber>
    </recommendedName>
</protein>
<dbReference type="GO" id="GO:0000166">
    <property type="term" value="F:nucleotide binding"/>
    <property type="evidence" value="ECO:0007669"/>
    <property type="project" value="InterPro"/>
</dbReference>
<comment type="caution">
    <text evidence="10">The sequence shown here is derived from an EMBL/GenBank/DDBJ whole genome shotgun (WGS) entry which is preliminary data.</text>
</comment>
<organism evidence="10 11">
    <name type="scientific">Cymbomonas tetramitiformis</name>
    <dbReference type="NCBI Taxonomy" id="36881"/>
    <lineage>
        <taxon>Eukaryota</taxon>
        <taxon>Viridiplantae</taxon>
        <taxon>Chlorophyta</taxon>
        <taxon>Pyramimonadophyceae</taxon>
        <taxon>Pyramimonadales</taxon>
        <taxon>Pyramimonadaceae</taxon>
        <taxon>Cymbomonas</taxon>
    </lineage>
</organism>
<evidence type="ECO:0000256" key="2">
    <source>
        <dbReference type="ARBA" id="ARBA00012417"/>
    </source>
</evidence>
<feature type="domain" description="DNA-directed DNA polymerase family B multifunctional" evidence="9">
    <location>
        <begin position="956"/>
        <end position="1206"/>
    </location>
</feature>
<keyword evidence="4" id="KW-0548">Nucleotidyltransferase</keyword>
<sequence>MARVSNNSNGARKNFRGATISNRCGPQLSSLIGDSIRNSSVWCYVKIEQGTHVYCSGSPTDEGLSLFGTADADHERLAELYEAEIGVRGGSRDWVGFFDTGRSVEELRANANNLSYQHLACGENKSLEIDMHHDSCRPRPFRSTLTVLRGNVTVFYSKGVSVAEKSFLETKHGKNVTRFCMHAVYECCYHGYVGAIADVVGLLNRNSIDFDVAMEWLSNPKENMSTGDNFMHQMVASQGDSKIFDHVVCLFCFYCNGDESKTDALLKKWLCRLDASGETPLSLAFICGSVHTAARMLTFHPPLGPLVSGGDISRKYLNTNTLECELKCANVVPTWSSLEKNRRAILHMLRKELKYANRLSQRITADLLQTESRQADQRSRKKCTRGRINDRARVLRPEGSPSDSPETADVPCDDTAGRDVSAPSVANIPINVPVELPEAASIGAVHVEESPSSISPPQLFSDLFSGDEASSAKDRTAVTPPGTEPLNDTEGCCVICYTAPQRVALVPHDVDGKKTFIRDVVDEIYTIKDSHDIDSANIERTTREMFDESIGTANTDCVLKFFFLVLTRRSILGAMADGIRVLPFRIDTKRRWDTRNVTNGTKRSFDQFSQAGSEEELVVWAVRASDNRRVRFAIPVHGLLMYRMVCAFEGSTDDEEWLEGRTVGVADNFRRISDMRVIDSEGMRQKSGFEIRADTKEELARLYEKVRDGARIRTIRRDERAECGVNTFMRRRNLRPFSWWTVVSEEVREIDSQDQFEPTYELRDASGRYFEQSVLCLPTELPNHVRARAIRVFTDTPSKTFQRSGQVRVVVIAPLKASEPDEAGFYGEATSLEEEADLSRRALSFLRTNPTEVLAGPDPEADLVQLFQRAEAFVACSKETPPPSAIPVSAYFRLGRLCKTDVRAYAESMNVRRRGIARKPVHENCALRIREHDMDGVMPYVRHAYHDAGERMDPPQFVMPTRSAPRPQPQLPGGYNLPPSVGVHLQGVAVFDFRSFYPSCICSYNLGAGLVRSRDSSTPQNVGDWVPIVPLHIGDANSDACDCCRQRNIFQPQSSRVLREMRIGGRDMRVWQNDEDENTTYVCPVSQTRSVASELLQTLMECRDRMRGLKDSRGEMACKVLANSVFGVFGYCGGPTRKNDLYDAACYKTIVQLGRANLLRAVIALDLKGCSVIYGDTDSLFVGKSELQFQSVTATEVARSVTLSLTNAEKRPKLLDENIGATHTVELRAVENFSGITILAKKRYIASLEGGTSIKFCGFKREPIFSERCDRAFTEFCARLALNEPRYAGRSLDAMSTVADFLSVLSGKPNLTAAWFMIDGAKKQEGDASLDPAASVWHVVNQRMHDRSFFSALFGHADWRESRHAIKKMIRNHFEGAAPVTPSSRRSEILSSDTTRTRSACFRCKREEHFRPAVPVSDADEHASVIQHVMACEDRQCELWHIEIKDW</sequence>
<accession>A0AAE0BTL6</accession>
<evidence type="ECO:0000313" key="11">
    <source>
        <dbReference type="Proteomes" id="UP001190700"/>
    </source>
</evidence>
<dbReference type="PANTHER" id="PTHR10322">
    <property type="entry name" value="DNA POLYMERASE CATALYTIC SUBUNIT"/>
    <property type="match status" value="1"/>
</dbReference>
<dbReference type="GO" id="GO:0006261">
    <property type="term" value="P:DNA-templated DNA replication"/>
    <property type="evidence" value="ECO:0007669"/>
    <property type="project" value="TreeGrafter"/>
</dbReference>
<proteinExistence type="inferred from homology"/>
<dbReference type="PROSITE" id="PS00116">
    <property type="entry name" value="DNA_POLYMERASE_B"/>
    <property type="match status" value="1"/>
</dbReference>
<dbReference type="InterPro" id="IPR017964">
    <property type="entry name" value="DNA-dir_DNA_pol_B_CS"/>
</dbReference>
<dbReference type="SUPFAM" id="SSF56672">
    <property type="entry name" value="DNA/RNA polymerases"/>
    <property type="match status" value="1"/>
</dbReference>
<name>A0AAE0BTL6_9CHLO</name>
<dbReference type="InterPro" id="IPR023211">
    <property type="entry name" value="DNA_pol_palm_dom_sf"/>
</dbReference>
<keyword evidence="11" id="KW-1185">Reference proteome</keyword>
<dbReference type="InterPro" id="IPR006172">
    <property type="entry name" value="DNA-dir_DNA_pol_B"/>
</dbReference>